<accession>A0A7X5F2U2</accession>
<keyword evidence="2" id="KW-1185">Reference proteome</keyword>
<protein>
    <submittedName>
        <fullName evidence="1">Uncharacterized protein</fullName>
    </submittedName>
</protein>
<comment type="caution">
    <text evidence="1">The sequence shown here is derived from an EMBL/GenBank/DDBJ whole genome shotgun (WGS) entry which is preliminary data.</text>
</comment>
<evidence type="ECO:0000313" key="1">
    <source>
        <dbReference type="EMBL" id="NBN78673.1"/>
    </source>
</evidence>
<dbReference type="RefSeq" id="WP_161708586.1">
    <property type="nucleotide sequence ID" value="NZ_JAABLQ010000001.1"/>
</dbReference>
<dbReference type="EMBL" id="JAABLQ010000001">
    <property type="protein sequence ID" value="NBN78673.1"/>
    <property type="molecule type" value="Genomic_DNA"/>
</dbReference>
<proteinExistence type="predicted"/>
<gene>
    <name evidence="1" type="ORF">GWI72_10385</name>
</gene>
<sequence>MILTYDPWSDGATLSGGSWAAALPLANLQRLPLAAVARSTSAAEAATQMTVDLGRPRKLSAWLLGPTNLTAAYRYRLRGYAGALTDEVFDSGWLQPMAADRAGLGWDAPRYWSGLTDASALPPLWLVHVFAARVNARSWRLELSDTGNPAGYVEAGRLFLGRSWRPSTGIAVQGNGHEIEDATWRSPLLGGGQHVRARRGARVCRFGFDHLPDDEAFGDALDVMARAGYAGEVHMIPDPADGPVRMQRRAILGRITRMDALTLAHWRRAATGFEIQEILA</sequence>
<evidence type="ECO:0000313" key="2">
    <source>
        <dbReference type="Proteomes" id="UP000586722"/>
    </source>
</evidence>
<organism evidence="1 2">
    <name type="scientific">Pannonibacter tanglangensis</name>
    <dbReference type="NCBI Taxonomy" id="2750084"/>
    <lineage>
        <taxon>Bacteria</taxon>
        <taxon>Pseudomonadati</taxon>
        <taxon>Pseudomonadota</taxon>
        <taxon>Alphaproteobacteria</taxon>
        <taxon>Hyphomicrobiales</taxon>
        <taxon>Stappiaceae</taxon>
        <taxon>Pannonibacter</taxon>
    </lineage>
</organism>
<dbReference type="Proteomes" id="UP000586722">
    <property type="component" value="Unassembled WGS sequence"/>
</dbReference>
<name>A0A7X5F2U2_9HYPH</name>
<dbReference type="AlphaFoldDB" id="A0A7X5F2U2"/>
<reference evidence="2" key="1">
    <citation type="submission" date="2020-01" db="EMBL/GenBank/DDBJ databases">
        <authorList>
            <person name="Fang Y."/>
            <person name="Sun R."/>
            <person name="Nie L."/>
            <person name="He J."/>
            <person name="Hao L."/>
            <person name="Wang L."/>
            <person name="Su S."/>
            <person name="Lv E."/>
            <person name="Zhang Z."/>
            <person name="Xie R."/>
            <person name="Liu H."/>
        </authorList>
    </citation>
    <scope>NUCLEOTIDE SEQUENCE [LARGE SCALE GENOMIC DNA]</scope>
    <source>
        <strain evidence="2">XCT-53</strain>
    </source>
</reference>